<reference evidence="1 2" key="1">
    <citation type="submission" date="2019-03" db="EMBL/GenBank/DDBJ databases">
        <title>Single cell metagenomics reveals metabolic interactions within the superorganism composed of flagellate Streblomastix strix and complex community of Bacteroidetes bacteria on its surface.</title>
        <authorList>
            <person name="Treitli S.C."/>
            <person name="Kolisko M."/>
            <person name="Husnik F."/>
            <person name="Keeling P."/>
            <person name="Hampl V."/>
        </authorList>
    </citation>
    <scope>NUCLEOTIDE SEQUENCE [LARGE SCALE GENOMIC DNA]</scope>
    <source>
        <strain evidence="1">ST1C</strain>
    </source>
</reference>
<dbReference type="AlphaFoldDB" id="A0A5J4U802"/>
<accession>A0A5J4U802</accession>
<evidence type="ECO:0000313" key="1">
    <source>
        <dbReference type="EMBL" id="KAA6366031.1"/>
    </source>
</evidence>
<dbReference type="InterPro" id="IPR016024">
    <property type="entry name" value="ARM-type_fold"/>
</dbReference>
<dbReference type="EMBL" id="SNRW01019811">
    <property type="protein sequence ID" value="KAA6366031.1"/>
    <property type="molecule type" value="Genomic_DNA"/>
</dbReference>
<comment type="caution">
    <text evidence="1">The sequence shown here is derived from an EMBL/GenBank/DDBJ whole genome shotgun (WGS) entry which is preliminary data.</text>
</comment>
<proteinExistence type="predicted"/>
<organism evidence="1 2">
    <name type="scientific">Streblomastix strix</name>
    <dbReference type="NCBI Taxonomy" id="222440"/>
    <lineage>
        <taxon>Eukaryota</taxon>
        <taxon>Metamonada</taxon>
        <taxon>Preaxostyla</taxon>
        <taxon>Oxymonadida</taxon>
        <taxon>Streblomastigidae</taxon>
        <taxon>Streblomastix</taxon>
    </lineage>
</organism>
<protein>
    <submittedName>
        <fullName evidence="1">Uncharacterized protein</fullName>
    </submittedName>
</protein>
<name>A0A5J4U802_9EUKA</name>
<dbReference type="Gene3D" id="1.25.10.10">
    <property type="entry name" value="Leucine-rich Repeat Variant"/>
    <property type="match status" value="1"/>
</dbReference>
<dbReference type="Proteomes" id="UP000324800">
    <property type="component" value="Unassembled WGS sequence"/>
</dbReference>
<dbReference type="InterPro" id="IPR011989">
    <property type="entry name" value="ARM-like"/>
</dbReference>
<sequence>MIIIEEALPKDKFEIILEFILKLVKNSIESRDDFIVWNGIRVYQKFLISEADFQGEGKLIQLRQRFVKDKTLNQLLKIFLNKPYKNEMIVNNAAIAIGYIYKAMRIPDEFGEAIIKHNKVIISQPYIFIPVRALVGLGYLAECQDNHQQILANNFLQNISDILVDDKQKEQQFVEALTLLIKLFKYGTQETKELILDQIKIPRIESFTQHYDNDISTKALALLKEIEEEKMSVEDKKELKKCEHDMKQI</sequence>
<dbReference type="SUPFAM" id="SSF48371">
    <property type="entry name" value="ARM repeat"/>
    <property type="match status" value="1"/>
</dbReference>
<evidence type="ECO:0000313" key="2">
    <source>
        <dbReference type="Proteomes" id="UP000324800"/>
    </source>
</evidence>
<gene>
    <name evidence="1" type="ORF">EZS28_038442</name>
</gene>